<protein>
    <submittedName>
        <fullName evidence="3">Alpha/beta fold hydrolase</fullName>
    </submittedName>
</protein>
<dbReference type="GO" id="GO:0046503">
    <property type="term" value="P:glycerolipid catabolic process"/>
    <property type="evidence" value="ECO:0007669"/>
    <property type="project" value="TreeGrafter"/>
</dbReference>
<evidence type="ECO:0000313" key="3">
    <source>
        <dbReference type="EMBL" id="MBA1142738.1"/>
    </source>
</evidence>
<comment type="caution">
    <text evidence="3">The sequence shown here is derived from an EMBL/GenBank/DDBJ whole genome shotgun (WGS) entry which is preliminary data.</text>
</comment>
<feature type="domain" description="AB hydrolase-1" evidence="2">
    <location>
        <begin position="24"/>
        <end position="152"/>
    </location>
</feature>
<dbReference type="InterPro" id="IPR029058">
    <property type="entry name" value="AB_hydrolase_fold"/>
</dbReference>
<proteinExistence type="predicted"/>
<dbReference type="InterPro" id="IPR050471">
    <property type="entry name" value="AB_hydrolase"/>
</dbReference>
<dbReference type="PANTHER" id="PTHR43433:SF5">
    <property type="entry name" value="AB HYDROLASE-1 DOMAIN-CONTAINING PROTEIN"/>
    <property type="match status" value="1"/>
</dbReference>
<dbReference type="RefSeq" id="WP_181059793.1">
    <property type="nucleotide sequence ID" value="NZ_JACDTY010000011.1"/>
</dbReference>
<sequence>MTYKSSTLKVPGASLYYEMRGSGPVLLIIPGGPQDAGVFADVAHHLADRYTVVAYDPRGNSRSTFDGEPQEQDLDVHGDDAARLIEAFGAGPAYVFGTSGGAQIGLNLAARHPGRVRALVAHEPPSMMLLDDPSPALAGMRDLHDTYRSHSVEAAMQKFFSENGLSEGPDHVDTGSHDAGSQDGPPSFEPSPEEAETFARVSGNFEYWLAHGVIPLSLYRPDVEALRGRPVVVGIGEESIGQPIDGMGKALAERLGTKRAAFPGDHMGFAPYPGRFAETLHLALSGA</sequence>
<dbReference type="PANTHER" id="PTHR43433">
    <property type="entry name" value="HYDROLASE, ALPHA/BETA FOLD FAMILY PROTEIN"/>
    <property type="match status" value="1"/>
</dbReference>
<accession>A0A838B7K5</accession>
<dbReference type="SUPFAM" id="SSF53474">
    <property type="entry name" value="alpha/beta-Hydrolases"/>
    <property type="match status" value="1"/>
</dbReference>
<dbReference type="InterPro" id="IPR000073">
    <property type="entry name" value="AB_hydrolase_1"/>
</dbReference>
<dbReference type="EMBL" id="JACDTY010000011">
    <property type="protein sequence ID" value="MBA1142738.1"/>
    <property type="molecule type" value="Genomic_DNA"/>
</dbReference>
<evidence type="ECO:0000256" key="1">
    <source>
        <dbReference type="SAM" id="MobiDB-lite"/>
    </source>
</evidence>
<organism evidence="3 4">
    <name type="scientific">Mesorhizobium neociceri</name>
    <dbReference type="NCBI Taxonomy" id="1307853"/>
    <lineage>
        <taxon>Bacteria</taxon>
        <taxon>Pseudomonadati</taxon>
        <taxon>Pseudomonadota</taxon>
        <taxon>Alphaproteobacteria</taxon>
        <taxon>Hyphomicrobiales</taxon>
        <taxon>Phyllobacteriaceae</taxon>
        <taxon>Mesorhizobium</taxon>
    </lineage>
</organism>
<evidence type="ECO:0000259" key="2">
    <source>
        <dbReference type="Pfam" id="PF00561"/>
    </source>
</evidence>
<name>A0A838B7K5_9HYPH</name>
<gene>
    <name evidence="3" type="ORF">H0241_21165</name>
</gene>
<dbReference type="Gene3D" id="3.40.50.1820">
    <property type="entry name" value="alpha/beta hydrolase"/>
    <property type="match status" value="1"/>
</dbReference>
<dbReference type="Proteomes" id="UP000558284">
    <property type="component" value="Unassembled WGS sequence"/>
</dbReference>
<dbReference type="Pfam" id="PF00561">
    <property type="entry name" value="Abhydrolase_1"/>
    <property type="match status" value="1"/>
</dbReference>
<feature type="region of interest" description="Disordered" evidence="1">
    <location>
        <begin position="163"/>
        <end position="193"/>
    </location>
</feature>
<reference evidence="3 4" key="1">
    <citation type="submission" date="2020-07" db="EMBL/GenBank/DDBJ databases">
        <title>Definition of the novel symbiovar canariense within Mesorhizobium novociceri, a new species of genus Mesorhizobium nodulating Cicer canariense in the Caldera de Taburiente National Park (La Palma, Canary Islands).</title>
        <authorList>
            <person name="Leon-Barrios M."/>
            <person name="Perez-Yepez J."/>
            <person name="Flores-Felix J.D."/>
            <person name="Ramirez-Baena M.H."/>
            <person name="Pulido-Suarez L."/>
            <person name="Igual J.M."/>
            <person name="Velazquez E."/>
            <person name="Peix A."/>
        </authorList>
    </citation>
    <scope>NUCLEOTIDE SEQUENCE [LARGE SCALE GENOMIC DNA]</scope>
    <source>
        <strain evidence="3 4">CCANP35</strain>
    </source>
</reference>
<keyword evidence="3" id="KW-0378">Hydrolase</keyword>
<keyword evidence="4" id="KW-1185">Reference proteome</keyword>
<dbReference type="AlphaFoldDB" id="A0A838B7K5"/>
<dbReference type="GO" id="GO:0004806">
    <property type="term" value="F:triacylglycerol lipase activity"/>
    <property type="evidence" value="ECO:0007669"/>
    <property type="project" value="TreeGrafter"/>
</dbReference>
<evidence type="ECO:0000313" key="4">
    <source>
        <dbReference type="Proteomes" id="UP000558284"/>
    </source>
</evidence>